<proteinExistence type="predicted"/>
<protein>
    <submittedName>
        <fullName evidence="1">Uncharacterized protein</fullName>
    </submittedName>
</protein>
<evidence type="ECO:0000313" key="2">
    <source>
        <dbReference type="Proteomes" id="UP001202961"/>
    </source>
</evidence>
<organism evidence="1 2">
    <name type="scientific">Aporhodopirellula aestuarii</name>
    <dbReference type="NCBI Taxonomy" id="2950107"/>
    <lineage>
        <taxon>Bacteria</taxon>
        <taxon>Pseudomonadati</taxon>
        <taxon>Planctomycetota</taxon>
        <taxon>Planctomycetia</taxon>
        <taxon>Pirellulales</taxon>
        <taxon>Pirellulaceae</taxon>
        <taxon>Aporhodopirellula</taxon>
    </lineage>
</organism>
<dbReference type="Proteomes" id="UP001202961">
    <property type="component" value="Unassembled WGS sequence"/>
</dbReference>
<name>A0ABT0UE34_9BACT</name>
<gene>
    <name evidence="1" type="ORF">NB063_30600</name>
</gene>
<keyword evidence="2" id="KW-1185">Reference proteome</keyword>
<comment type="caution">
    <text evidence="1">The sequence shown here is derived from an EMBL/GenBank/DDBJ whole genome shotgun (WGS) entry which is preliminary data.</text>
</comment>
<accession>A0ABT0UE34</accession>
<evidence type="ECO:0000313" key="1">
    <source>
        <dbReference type="EMBL" id="MCM2374994.1"/>
    </source>
</evidence>
<dbReference type="RefSeq" id="WP_250933375.1">
    <property type="nucleotide sequence ID" value="NZ_JAMQBK010000118.1"/>
</dbReference>
<sequence length="48" mass="5679">MSNPRKRLGRMDQVEPGLASGAFACRRYRDLGWKQYWRGLALPRQRND</sequence>
<reference evidence="1 2" key="1">
    <citation type="journal article" date="2022" name="Syst. Appl. Microbiol.">
        <title>Rhodopirellula aestuarii sp. nov., a novel member of the genus Rhodopirellula isolated from brackish sediments collected in the Tagus River estuary, Portugal.</title>
        <authorList>
            <person name="Vitorino I.R."/>
            <person name="Klimek D."/>
            <person name="Calusinska M."/>
            <person name="Lobo-da-Cunha A."/>
            <person name="Vasconcelos V."/>
            <person name="Lage O.M."/>
        </authorList>
    </citation>
    <scope>NUCLEOTIDE SEQUENCE [LARGE SCALE GENOMIC DNA]</scope>
    <source>
        <strain evidence="1 2">ICT_H3.1</strain>
    </source>
</reference>
<dbReference type="EMBL" id="JAMQBK010000118">
    <property type="protein sequence ID" value="MCM2374994.1"/>
    <property type="molecule type" value="Genomic_DNA"/>
</dbReference>